<evidence type="ECO:0000256" key="6">
    <source>
        <dbReference type="PROSITE-ProRule" id="PRU00042"/>
    </source>
</evidence>
<reference evidence="10" key="1">
    <citation type="submission" date="2025-08" db="UniProtKB">
        <authorList>
            <consortium name="RefSeq"/>
        </authorList>
    </citation>
    <scope>IDENTIFICATION</scope>
</reference>
<feature type="domain" description="C2H2-type" evidence="8">
    <location>
        <begin position="373"/>
        <end position="400"/>
    </location>
</feature>
<gene>
    <name evidence="10" type="primary">LOC100905118</name>
</gene>
<feature type="region of interest" description="Disordered" evidence="7">
    <location>
        <begin position="186"/>
        <end position="248"/>
    </location>
</feature>
<dbReference type="AlphaFoldDB" id="A0AAJ6VVN1"/>
<dbReference type="SUPFAM" id="SSF57667">
    <property type="entry name" value="beta-beta-alpha zinc fingers"/>
    <property type="match status" value="3"/>
</dbReference>
<dbReference type="Pfam" id="PF00096">
    <property type="entry name" value="zf-C2H2"/>
    <property type="match status" value="3"/>
</dbReference>
<proteinExistence type="predicted"/>
<dbReference type="FunFam" id="3.30.160.60:FF:000557">
    <property type="entry name" value="zinc finger and SCAN domain-containing protein 29"/>
    <property type="match status" value="1"/>
</dbReference>
<feature type="compositionally biased region" description="Basic and acidic residues" evidence="7">
    <location>
        <begin position="229"/>
        <end position="244"/>
    </location>
</feature>
<keyword evidence="9" id="KW-1185">Reference proteome</keyword>
<dbReference type="KEGG" id="goe:100905118"/>
<feature type="domain" description="C2H2-type" evidence="8">
    <location>
        <begin position="289"/>
        <end position="316"/>
    </location>
</feature>
<dbReference type="PANTHER" id="PTHR23235">
    <property type="entry name" value="KRUEPPEL-LIKE TRANSCRIPTION FACTOR"/>
    <property type="match status" value="1"/>
</dbReference>
<organism evidence="9 10">
    <name type="scientific">Galendromus occidentalis</name>
    <name type="common">western predatory mite</name>
    <dbReference type="NCBI Taxonomy" id="34638"/>
    <lineage>
        <taxon>Eukaryota</taxon>
        <taxon>Metazoa</taxon>
        <taxon>Ecdysozoa</taxon>
        <taxon>Arthropoda</taxon>
        <taxon>Chelicerata</taxon>
        <taxon>Arachnida</taxon>
        <taxon>Acari</taxon>
        <taxon>Parasitiformes</taxon>
        <taxon>Mesostigmata</taxon>
        <taxon>Gamasina</taxon>
        <taxon>Phytoseioidea</taxon>
        <taxon>Phytoseiidae</taxon>
        <taxon>Typhlodrominae</taxon>
        <taxon>Galendromus</taxon>
    </lineage>
</organism>
<dbReference type="RefSeq" id="XP_003738185.2">
    <property type="nucleotide sequence ID" value="XM_003738137.2"/>
</dbReference>
<feature type="region of interest" description="Disordered" evidence="7">
    <location>
        <begin position="397"/>
        <end position="423"/>
    </location>
</feature>
<dbReference type="InterPro" id="IPR036236">
    <property type="entry name" value="Znf_C2H2_sf"/>
</dbReference>
<dbReference type="GO" id="GO:0000978">
    <property type="term" value="F:RNA polymerase II cis-regulatory region sequence-specific DNA binding"/>
    <property type="evidence" value="ECO:0007669"/>
    <property type="project" value="TreeGrafter"/>
</dbReference>
<dbReference type="PROSITE" id="PS50157">
    <property type="entry name" value="ZINC_FINGER_C2H2_2"/>
    <property type="match status" value="5"/>
</dbReference>
<dbReference type="GO" id="GO:0008270">
    <property type="term" value="F:zinc ion binding"/>
    <property type="evidence" value="ECO:0007669"/>
    <property type="project" value="UniProtKB-KW"/>
</dbReference>
<dbReference type="FunFam" id="3.30.160.60:FF:000624">
    <property type="entry name" value="zinc finger protein 697"/>
    <property type="match status" value="1"/>
</dbReference>
<name>A0AAJ6VVN1_9ACAR</name>
<dbReference type="SMART" id="SM00355">
    <property type="entry name" value="ZnF_C2H2"/>
    <property type="match status" value="5"/>
</dbReference>
<dbReference type="FunFam" id="3.30.160.60:FF:002343">
    <property type="entry name" value="Zinc finger protein 33A"/>
    <property type="match status" value="1"/>
</dbReference>
<evidence type="ECO:0000256" key="4">
    <source>
        <dbReference type="ARBA" id="ARBA00022833"/>
    </source>
</evidence>
<evidence type="ECO:0000256" key="3">
    <source>
        <dbReference type="ARBA" id="ARBA00022771"/>
    </source>
</evidence>
<keyword evidence="2" id="KW-0677">Repeat</keyword>
<evidence type="ECO:0000256" key="5">
    <source>
        <dbReference type="ARBA" id="ARBA00023242"/>
    </source>
</evidence>
<dbReference type="Proteomes" id="UP000694867">
    <property type="component" value="Unplaced"/>
</dbReference>
<dbReference type="InterPro" id="IPR013087">
    <property type="entry name" value="Znf_C2H2_type"/>
</dbReference>
<protein>
    <submittedName>
        <fullName evidence="10">Zinc finger protein 771</fullName>
    </submittedName>
</protein>
<accession>A0AAJ6VVN1</accession>
<evidence type="ECO:0000256" key="2">
    <source>
        <dbReference type="ARBA" id="ARBA00022737"/>
    </source>
</evidence>
<keyword evidence="4" id="KW-0862">Zinc</keyword>
<feature type="domain" description="C2H2-type" evidence="8">
    <location>
        <begin position="345"/>
        <end position="372"/>
    </location>
</feature>
<evidence type="ECO:0000256" key="7">
    <source>
        <dbReference type="SAM" id="MobiDB-lite"/>
    </source>
</evidence>
<keyword evidence="1" id="KW-0479">Metal-binding</keyword>
<dbReference type="PROSITE" id="PS00028">
    <property type="entry name" value="ZINC_FINGER_C2H2_1"/>
    <property type="match status" value="4"/>
</dbReference>
<dbReference type="GO" id="GO:0000981">
    <property type="term" value="F:DNA-binding transcription factor activity, RNA polymerase II-specific"/>
    <property type="evidence" value="ECO:0007669"/>
    <property type="project" value="TreeGrafter"/>
</dbReference>
<feature type="compositionally biased region" description="Polar residues" evidence="7">
    <location>
        <begin position="412"/>
        <end position="421"/>
    </location>
</feature>
<dbReference type="Gene3D" id="3.30.160.60">
    <property type="entry name" value="Classic Zinc Finger"/>
    <property type="match status" value="5"/>
</dbReference>
<dbReference type="PANTHER" id="PTHR23235:SF142">
    <property type="entry name" value="ZINC FINGER PROTEIN 384"/>
    <property type="match status" value="1"/>
</dbReference>
<feature type="domain" description="C2H2-type" evidence="8">
    <location>
        <begin position="261"/>
        <end position="288"/>
    </location>
</feature>
<dbReference type="GeneID" id="100905118"/>
<evidence type="ECO:0000259" key="8">
    <source>
        <dbReference type="PROSITE" id="PS50157"/>
    </source>
</evidence>
<evidence type="ECO:0000313" key="9">
    <source>
        <dbReference type="Proteomes" id="UP000694867"/>
    </source>
</evidence>
<feature type="domain" description="C2H2-type" evidence="8">
    <location>
        <begin position="317"/>
        <end position="344"/>
    </location>
</feature>
<keyword evidence="3 6" id="KW-0863">Zinc-finger</keyword>
<evidence type="ECO:0000256" key="1">
    <source>
        <dbReference type="ARBA" id="ARBA00022723"/>
    </source>
</evidence>
<keyword evidence="5" id="KW-0539">Nucleus</keyword>
<sequence length="470" mass="53935">MLKKFDPETIDWCTYKFLLRLYFRSNGIDSDNEKIQILRERGGPLIRKVLSERKLKRLDSNQGDILCLLEKAYFEPNEVWQRRSEFNSQCQKEDETGAEFLERLQGLAKECQFHEVCLPATFREGYRKSEAGFDSNAGFQDQERVCDQFISGVRSTELRNRLMVEAPDKLTMPLIAAIAELDRNRQQYESSEESDSEATIKGQDNEEKKYSSRGSLENLVEEDSANVPETEKRPLPTEGRSDTKKRGRPLSTAFVAGRKRYKCSHCEYMSDIRRSVLRHERIHTGDRPYKCQYCELRFREKHHLQNHERVHTGETPYICEYCGRGFSKSSTLTDHVRTHTREAPHLCEFCGRGFIQKSALNTHMLIHTGHRPHSCCFCNRGFTTSHLLKSHLKTHALDPPASRDTAADATPAKTSVPSSTEEPYPVSLSVANFVANPSRDSEALQSFNPLCQQVIFPGPQSSDSNYYSIQ</sequence>
<evidence type="ECO:0000313" key="10">
    <source>
        <dbReference type="RefSeq" id="XP_003738185.2"/>
    </source>
</evidence>